<sequence>MCLNPLSVFSTNPPTTPGPPPPPTMAAAPIPLAAACTPSTFTAPSIFGASVLSIDTSLVTNFSASVLSAFRYTQPSITLSNTTFCNVTVTYTHPGQNDNVIVEAWLPVENPSWNQRLQAIGGGGFAAGRFELTYEGMKGALGDGYATVTTDAGIGSSQEPSGWALVSPGNVNLYKLRNLGSVSLNDAAIIGKSLIQSFYGEEPKYSYWNGCSGGGRQGLMLAQRYPTAYDGIAAGAPANYWTELFASMQWPEVFMNSIQSYPHHCELDALTALAVQECDKLDGVVDGVIADVDGCLAKFDPSKAAGKPLNCSSPNAPSTISEAAAQVIKASWEGSFKANDERIWYGLNPGADLTGQGPYAPPGGTLGLATTICTGEGCVPFTFPLSDFWNRYFVAKDPSFVTGNLTKAEFEKLYRDSRREYHSMVGTDDPDLTDFRAAGGKLVTYHGLSDYVIAPKGTLHYHEAVRSLMPDSSKFYRHYDIPGMGHCFGGPTGQPTSLFDQLRAWVENGTAPESSPYELMVSNQAQQRIACPHPQKAKFNKGCGNAADAACWACKGKL</sequence>
<keyword evidence="6" id="KW-0106">Calcium</keyword>
<dbReference type="EC" id="3.1.1.-" evidence="8"/>
<accession>A0AAV9G3V8</accession>
<dbReference type="AlphaFoldDB" id="A0AAV9G3V8"/>
<reference evidence="9" key="1">
    <citation type="journal article" date="2023" name="Mol. Phylogenet. Evol.">
        <title>Genome-scale phylogeny and comparative genomics of the fungal order Sordariales.</title>
        <authorList>
            <person name="Hensen N."/>
            <person name="Bonometti L."/>
            <person name="Westerberg I."/>
            <person name="Brannstrom I.O."/>
            <person name="Guillou S."/>
            <person name="Cros-Aarteil S."/>
            <person name="Calhoun S."/>
            <person name="Haridas S."/>
            <person name="Kuo A."/>
            <person name="Mondo S."/>
            <person name="Pangilinan J."/>
            <person name="Riley R."/>
            <person name="LaButti K."/>
            <person name="Andreopoulos B."/>
            <person name="Lipzen A."/>
            <person name="Chen C."/>
            <person name="Yan M."/>
            <person name="Daum C."/>
            <person name="Ng V."/>
            <person name="Clum A."/>
            <person name="Steindorff A."/>
            <person name="Ohm R.A."/>
            <person name="Martin F."/>
            <person name="Silar P."/>
            <person name="Natvig D.O."/>
            <person name="Lalanne C."/>
            <person name="Gautier V."/>
            <person name="Ament-Velasquez S.L."/>
            <person name="Kruys A."/>
            <person name="Hutchinson M.I."/>
            <person name="Powell A.J."/>
            <person name="Barry K."/>
            <person name="Miller A.N."/>
            <person name="Grigoriev I.V."/>
            <person name="Debuchy R."/>
            <person name="Gladieux P."/>
            <person name="Hiltunen Thoren M."/>
            <person name="Johannesson H."/>
        </authorList>
    </citation>
    <scope>NUCLEOTIDE SEQUENCE</scope>
    <source>
        <strain evidence="9">PSN243</strain>
    </source>
</reference>
<evidence type="ECO:0000256" key="6">
    <source>
        <dbReference type="ARBA" id="ARBA00022837"/>
    </source>
</evidence>
<dbReference type="InterPro" id="IPR011118">
    <property type="entry name" value="Tannase/feruloyl_esterase"/>
</dbReference>
<protein>
    <recommendedName>
        <fullName evidence="8">Carboxylic ester hydrolase</fullName>
        <ecNumber evidence="8">3.1.1.-</ecNumber>
    </recommendedName>
</protein>
<dbReference type="Proteomes" id="UP001321760">
    <property type="component" value="Unassembled WGS sequence"/>
</dbReference>
<dbReference type="GO" id="GO:0046872">
    <property type="term" value="F:metal ion binding"/>
    <property type="evidence" value="ECO:0007669"/>
    <property type="project" value="UniProtKB-KW"/>
</dbReference>
<name>A0AAV9G3V8_9PEZI</name>
<dbReference type="GO" id="GO:0030600">
    <property type="term" value="F:feruloyl esterase activity"/>
    <property type="evidence" value="ECO:0007669"/>
    <property type="project" value="UniProtKB-ARBA"/>
</dbReference>
<evidence type="ECO:0000256" key="7">
    <source>
        <dbReference type="ARBA" id="ARBA00023157"/>
    </source>
</evidence>
<evidence type="ECO:0000256" key="2">
    <source>
        <dbReference type="ARBA" id="ARBA00022487"/>
    </source>
</evidence>
<dbReference type="Pfam" id="PF07519">
    <property type="entry name" value="Tannase"/>
    <property type="match status" value="1"/>
</dbReference>
<evidence type="ECO:0000256" key="4">
    <source>
        <dbReference type="ARBA" id="ARBA00022729"/>
    </source>
</evidence>
<evidence type="ECO:0000313" key="9">
    <source>
        <dbReference type="EMBL" id="KAK4442126.1"/>
    </source>
</evidence>
<evidence type="ECO:0000256" key="5">
    <source>
        <dbReference type="ARBA" id="ARBA00022801"/>
    </source>
</evidence>
<dbReference type="SUPFAM" id="SSF53474">
    <property type="entry name" value="alpha/beta-Hydrolases"/>
    <property type="match status" value="1"/>
</dbReference>
<proteinExistence type="inferred from homology"/>
<comment type="similarity">
    <text evidence="1 8">Belongs to the tannase family.</text>
</comment>
<organism evidence="9 10">
    <name type="scientific">Podospora aff. communis PSN243</name>
    <dbReference type="NCBI Taxonomy" id="3040156"/>
    <lineage>
        <taxon>Eukaryota</taxon>
        <taxon>Fungi</taxon>
        <taxon>Dikarya</taxon>
        <taxon>Ascomycota</taxon>
        <taxon>Pezizomycotina</taxon>
        <taxon>Sordariomycetes</taxon>
        <taxon>Sordariomycetidae</taxon>
        <taxon>Sordariales</taxon>
        <taxon>Podosporaceae</taxon>
        <taxon>Podospora</taxon>
    </lineage>
</organism>
<keyword evidence="5 8" id="KW-0378">Hydrolase</keyword>
<dbReference type="InterPro" id="IPR029058">
    <property type="entry name" value="AB_hydrolase_fold"/>
</dbReference>
<keyword evidence="10" id="KW-1185">Reference proteome</keyword>
<gene>
    <name evidence="9" type="ORF">QBC34DRAFT_419218</name>
</gene>
<evidence type="ECO:0000313" key="10">
    <source>
        <dbReference type="Proteomes" id="UP001321760"/>
    </source>
</evidence>
<reference evidence="9" key="2">
    <citation type="submission" date="2023-05" db="EMBL/GenBank/DDBJ databases">
        <authorList>
            <consortium name="Lawrence Berkeley National Laboratory"/>
            <person name="Steindorff A."/>
            <person name="Hensen N."/>
            <person name="Bonometti L."/>
            <person name="Westerberg I."/>
            <person name="Brannstrom I.O."/>
            <person name="Guillou S."/>
            <person name="Cros-Aarteil S."/>
            <person name="Calhoun S."/>
            <person name="Haridas S."/>
            <person name="Kuo A."/>
            <person name="Mondo S."/>
            <person name="Pangilinan J."/>
            <person name="Riley R."/>
            <person name="Labutti K."/>
            <person name="Andreopoulos B."/>
            <person name="Lipzen A."/>
            <person name="Chen C."/>
            <person name="Yanf M."/>
            <person name="Daum C."/>
            <person name="Ng V."/>
            <person name="Clum A."/>
            <person name="Ohm R."/>
            <person name="Martin F."/>
            <person name="Silar P."/>
            <person name="Natvig D."/>
            <person name="Lalanne C."/>
            <person name="Gautier V."/>
            <person name="Ament-Velasquez S.L."/>
            <person name="Kruys A."/>
            <person name="Hutchinson M.I."/>
            <person name="Powell A.J."/>
            <person name="Barry K."/>
            <person name="Miller A.N."/>
            <person name="Grigoriev I.V."/>
            <person name="Debuchy R."/>
            <person name="Gladieux P."/>
            <person name="Thoren M.H."/>
            <person name="Johannesson H."/>
        </authorList>
    </citation>
    <scope>NUCLEOTIDE SEQUENCE</scope>
    <source>
        <strain evidence="9">PSN243</strain>
    </source>
</reference>
<keyword evidence="7" id="KW-1015">Disulfide bond</keyword>
<dbReference type="EMBL" id="MU866031">
    <property type="protein sequence ID" value="KAK4442126.1"/>
    <property type="molecule type" value="Genomic_DNA"/>
</dbReference>
<comment type="caution">
    <text evidence="9">The sequence shown here is derived from an EMBL/GenBank/DDBJ whole genome shotgun (WGS) entry which is preliminary data.</text>
</comment>
<evidence type="ECO:0000256" key="3">
    <source>
        <dbReference type="ARBA" id="ARBA00022723"/>
    </source>
</evidence>
<keyword evidence="2" id="KW-0719">Serine esterase</keyword>
<evidence type="ECO:0000256" key="8">
    <source>
        <dbReference type="RuleBase" id="RU361238"/>
    </source>
</evidence>
<keyword evidence="3" id="KW-0479">Metal-binding</keyword>
<keyword evidence="4" id="KW-0732">Signal</keyword>
<evidence type="ECO:0000256" key="1">
    <source>
        <dbReference type="ARBA" id="ARBA00006249"/>
    </source>
</evidence>
<dbReference type="PANTHER" id="PTHR33938">
    <property type="entry name" value="FERULOYL ESTERASE B-RELATED"/>
    <property type="match status" value="1"/>
</dbReference>
<dbReference type="PANTHER" id="PTHR33938:SF13">
    <property type="entry name" value="CARBOXYLIC ESTER HYDROLASE"/>
    <property type="match status" value="1"/>
</dbReference>